<keyword evidence="3" id="KW-1185">Reference proteome</keyword>
<organism evidence="2 3">
    <name type="scientific">Striga hermonthica</name>
    <name type="common">Purple witchweed</name>
    <name type="synonym">Buchnera hermonthica</name>
    <dbReference type="NCBI Taxonomy" id="68872"/>
    <lineage>
        <taxon>Eukaryota</taxon>
        <taxon>Viridiplantae</taxon>
        <taxon>Streptophyta</taxon>
        <taxon>Embryophyta</taxon>
        <taxon>Tracheophyta</taxon>
        <taxon>Spermatophyta</taxon>
        <taxon>Magnoliopsida</taxon>
        <taxon>eudicotyledons</taxon>
        <taxon>Gunneridae</taxon>
        <taxon>Pentapetalae</taxon>
        <taxon>asterids</taxon>
        <taxon>lamiids</taxon>
        <taxon>Lamiales</taxon>
        <taxon>Orobanchaceae</taxon>
        <taxon>Buchnereae</taxon>
        <taxon>Striga</taxon>
    </lineage>
</organism>
<protein>
    <submittedName>
        <fullName evidence="2">Uncharacterized protein</fullName>
    </submittedName>
</protein>
<evidence type="ECO:0000256" key="1">
    <source>
        <dbReference type="SAM" id="Phobius"/>
    </source>
</evidence>
<feature type="transmembrane region" description="Helical" evidence="1">
    <location>
        <begin position="6"/>
        <end position="27"/>
    </location>
</feature>
<evidence type="ECO:0000313" key="3">
    <source>
        <dbReference type="Proteomes" id="UP001153555"/>
    </source>
</evidence>
<gene>
    <name evidence="2" type="ORF">SHERM_09958</name>
</gene>
<reference evidence="2" key="1">
    <citation type="submission" date="2019-12" db="EMBL/GenBank/DDBJ databases">
        <authorList>
            <person name="Scholes J."/>
        </authorList>
    </citation>
    <scope>NUCLEOTIDE SEQUENCE</scope>
</reference>
<dbReference type="AlphaFoldDB" id="A0A9N7MLP5"/>
<dbReference type="Proteomes" id="UP001153555">
    <property type="component" value="Unassembled WGS sequence"/>
</dbReference>
<dbReference type="EMBL" id="CACSLK010000984">
    <property type="protein sequence ID" value="CAA0807091.1"/>
    <property type="molecule type" value="Genomic_DNA"/>
</dbReference>
<keyword evidence="1" id="KW-0812">Transmembrane</keyword>
<evidence type="ECO:0000313" key="2">
    <source>
        <dbReference type="EMBL" id="CAA0807091.1"/>
    </source>
</evidence>
<name>A0A9N7MLP5_STRHE</name>
<proteinExistence type="predicted"/>
<feature type="non-terminal residue" evidence="2">
    <location>
        <position position="1"/>
    </location>
</feature>
<keyword evidence="1" id="KW-1133">Transmembrane helix</keyword>
<sequence>MYSTLINAISIFLILMCRIILYIYYYFFFTFSKYFVSSYYTFSQPSLRAGRRRATIFSSFITDNQKFFNPLSLNPACVL</sequence>
<comment type="caution">
    <text evidence="2">The sequence shown here is derived from an EMBL/GenBank/DDBJ whole genome shotgun (WGS) entry which is preliminary data.</text>
</comment>
<accession>A0A9N7MLP5</accession>
<feature type="non-terminal residue" evidence="2">
    <location>
        <position position="79"/>
    </location>
</feature>
<keyword evidence="1" id="KW-0472">Membrane</keyword>